<sequence length="139" mass="16086">MYTSMYYILTYFAGSFGRYNVHTKVFRWLMTVYPIITALTGFQFANLLPYILQVVPTEVTVTVENQMKGITRPRKTRNQQRTTAKPLKEIDDLNAVIDKKWVKAGVAQIALENLDLPYFYPNNYDKKITHYTLFGDGSA</sequence>
<accession>A0ACC2THW2</accession>
<dbReference type="Proteomes" id="UP001165960">
    <property type="component" value="Unassembled WGS sequence"/>
</dbReference>
<organism evidence="1 2">
    <name type="scientific">Entomophthora muscae</name>
    <dbReference type="NCBI Taxonomy" id="34485"/>
    <lineage>
        <taxon>Eukaryota</taxon>
        <taxon>Fungi</taxon>
        <taxon>Fungi incertae sedis</taxon>
        <taxon>Zoopagomycota</taxon>
        <taxon>Entomophthoromycotina</taxon>
        <taxon>Entomophthoromycetes</taxon>
        <taxon>Entomophthorales</taxon>
        <taxon>Entomophthoraceae</taxon>
        <taxon>Entomophthora</taxon>
    </lineage>
</organism>
<name>A0ACC2THW2_9FUNG</name>
<protein>
    <submittedName>
        <fullName evidence="1">Uncharacterized protein</fullName>
    </submittedName>
</protein>
<evidence type="ECO:0000313" key="2">
    <source>
        <dbReference type="Proteomes" id="UP001165960"/>
    </source>
</evidence>
<gene>
    <name evidence="1" type="ORF">DSO57_1010149</name>
</gene>
<proteinExistence type="predicted"/>
<dbReference type="EMBL" id="QTSX02002873">
    <property type="protein sequence ID" value="KAJ9074061.1"/>
    <property type="molecule type" value="Genomic_DNA"/>
</dbReference>
<reference evidence="1" key="1">
    <citation type="submission" date="2022-04" db="EMBL/GenBank/DDBJ databases">
        <title>Genome of the entomopathogenic fungus Entomophthora muscae.</title>
        <authorList>
            <person name="Elya C."/>
            <person name="Lovett B.R."/>
            <person name="Lee E."/>
            <person name="Macias A.M."/>
            <person name="Hajek A.E."/>
            <person name="De Bivort B.L."/>
            <person name="Kasson M.T."/>
            <person name="De Fine Licht H.H."/>
            <person name="Stajich J.E."/>
        </authorList>
    </citation>
    <scope>NUCLEOTIDE SEQUENCE</scope>
    <source>
        <strain evidence="1">Berkeley</strain>
    </source>
</reference>
<comment type="caution">
    <text evidence="1">The sequence shown here is derived from an EMBL/GenBank/DDBJ whole genome shotgun (WGS) entry which is preliminary data.</text>
</comment>
<keyword evidence="2" id="KW-1185">Reference proteome</keyword>
<evidence type="ECO:0000313" key="1">
    <source>
        <dbReference type="EMBL" id="KAJ9074061.1"/>
    </source>
</evidence>